<dbReference type="InterPro" id="IPR002716">
    <property type="entry name" value="PIN_dom"/>
</dbReference>
<dbReference type="OrthoDB" id="211933at2"/>
<evidence type="ECO:0000313" key="3">
    <source>
        <dbReference type="EMBL" id="RIA37339.1"/>
    </source>
</evidence>
<dbReference type="InterPro" id="IPR058652">
    <property type="entry name" value="VapC50_C"/>
</dbReference>
<dbReference type="EMBL" id="QXDC01000004">
    <property type="protein sequence ID" value="RIA37339.1"/>
    <property type="molecule type" value="Genomic_DNA"/>
</dbReference>
<protein>
    <submittedName>
        <fullName evidence="3">PIN domain-containing protein</fullName>
    </submittedName>
</protein>
<name>A0A397NNX7_9SPHN</name>
<evidence type="ECO:0000313" key="4">
    <source>
        <dbReference type="Proteomes" id="UP000266568"/>
    </source>
</evidence>
<comment type="caution">
    <text evidence="3">The sequence shown here is derived from an EMBL/GenBank/DDBJ whole genome shotgun (WGS) entry which is preliminary data.</text>
</comment>
<gene>
    <name evidence="3" type="ORF">DFR49_3221</name>
</gene>
<organism evidence="3 4">
    <name type="scientific">Hephaestia caeni</name>
    <dbReference type="NCBI Taxonomy" id="645617"/>
    <lineage>
        <taxon>Bacteria</taxon>
        <taxon>Pseudomonadati</taxon>
        <taxon>Pseudomonadota</taxon>
        <taxon>Alphaproteobacteria</taxon>
        <taxon>Sphingomonadales</taxon>
        <taxon>Sphingomonadaceae</taxon>
        <taxon>Hephaestia</taxon>
    </lineage>
</organism>
<accession>A0A397NNX7</accession>
<dbReference type="AlphaFoldDB" id="A0A397NNX7"/>
<evidence type="ECO:0000259" key="1">
    <source>
        <dbReference type="Pfam" id="PF13470"/>
    </source>
</evidence>
<reference evidence="3 4" key="1">
    <citation type="submission" date="2018-08" db="EMBL/GenBank/DDBJ databases">
        <title>Genomic Encyclopedia of Type Strains, Phase IV (KMG-IV): sequencing the most valuable type-strain genomes for metagenomic binning, comparative biology and taxonomic classification.</title>
        <authorList>
            <person name="Goeker M."/>
        </authorList>
    </citation>
    <scope>NUCLEOTIDE SEQUENCE [LARGE SCALE GENOMIC DNA]</scope>
    <source>
        <strain evidence="3 4">DSM 25527</strain>
    </source>
</reference>
<sequence>MAFKSAVAIYYACILYPFHLRNVVVQAAVDGLVDAHWTEAIHDEWIRNLLANTPGLPPEHLQATKQLMNVAVPEATITGYDRHIHTVSLPDPDDRHVAAAAIEAGASMIVTWNLRDFPVAELRKHGLARQSPDAFLVSLYEQAPDMLLASLANARSNLSRTRVSAADFVGILRDQRLVKLAAQIENHVSDL</sequence>
<dbReference type="Pfam" id="PF13470">
    <property type="entry name" value="PIN_3"/>
    <property type="match status" value="1"/>
</dbReference>
<feature type="domain" description="PIN" evidence="1">
    <location>
        <begin position="12"/>
        <end position="114"/>
    </location>
</feature>
<keyword evidence="4" id="KW-1185">Reference proteome</keyword>
<dbReference type="Pfam" id="PF26343">
    <property type="entry name" value="VapC50_C"/>
    <property type="match status" value="1"/>
</dbReference>
<dbReference type="Proteomes" id="UP000266568">
    <property type="component" value="Unassembled WGS sequence"/>
</dbReference>
<proteinExistence type="predicted"/>
<feature type="domain" description="VapC50 C-terminal" evidence="2">
    <location>
        <begin position="132"/>
        <end position="184"/>
    </location>
</feature>
<evidence type="ECO:0000259" key="2">
    <source>
        <dbReference type="Pfam" id="PF26343"/>
    </source>
</evidence>
<dbReference type="RefSeq" id="WP_119036669.1">
    <property type="nucleotide sequence ID" value="NZ_QXDC01000004.1"/>
</dbReference>